<evidence type="ECO:0000313" key="2">
    <source>
        <dbReference type="Proteomes" id="UP000774617"/>
    </source>
</evidence>
<gene>
    <name evidence="1" type="ORF">B0J12DRAFT_762035</name>
</gene>
<accession>A0ABQ8G1W2</accession>
<dbReference type="EMBL" id="JAGTJR010000026">
    <property type="protein sequence ID" value="KAH7042258.1"/>
    <property type="molecule type" value="Genomic_DNA"/>
</dbReference>
<feature type="non-terminal residue" evidence="1">
    <location>
        <position position="1"/>
    </location>
</feature>
<organism evidence="1 2">
    <name type="scientific">Macrophomina phaseolina</name>
    <dbReference type="NCBI Taxonomy" id="35725"/>
    <lineage>
        <taxon>Eukaryota</taxon>
        <taxon>Fungi</taxon>
        <taxon>Dikarya</taxon>
        <taxon>Ascomycota</taxon>
        <taxon>Pezizomycotina</taxon>
        <taxon>Dothideomycetes</taxon>
        <taxon>Dothideomycetes incertae sedis</taxon>
        <taxon>Botryosphaeriales</taxon>
        <taxon>Botryosphaeriaceae</taxon>
        <taxon>Macrophomina</taxon>
    </lineage>
</organism>
<dbReference type="Proteomes" id="UP000774617">
    <property type="component" value="Unassembled WGS sequence"/>
</dbReference>
<evidence type="ECO:0000313" key="1">
    <source>
        <dbReference type="EMBL" id="KAH7042258.1"/>
    </source>
</evidence>
<comment type="caution">
    <text evidence="1">The sequence shown here is derived from an EMBL/GenBank/DDBJ whole genome shotgun (WGS) entry which is preliminary data.</text>
</comment>
<sequence length="291" mass="32425">WQLRICQVLLTHIKAPHAPALQHGHPSSYLASTVPLYTQSQAPFIMSLSAYNTKLRQRAPTPAPPHHEDDDIFSETSSRSSFYCVGVGQSAAVPTVAVMAPSRERPSKDLAYATSHVGVGFISGFLTPPHAEVENQYPGPLAPVSFTPWAWTTSRYRLLLSNVVCNLVVIGPFYQKEVLVPGILTQDEMRSMICQNGIDRVHGIWLQGKRLGKHTVDLLLGNVLKSNQRFLVMISAAYPSLIRSDRSDGQHFGDFVADQAAYERYRAAMRTGKMNDVYRRLKERFGVPQGY</sequence>
<keyword evidence="2" id="KW-1185">Reference proteome</keyword>
<proteinExistence type="predicted"/>
<name>A0ABQ8G1W2_9PEZI</name>
<reference evidence="1 2" key="1">
    <citation type="journal article" date="2021" name="Nat. Commun.">
        <title>Genetic determinants of endophytism in the Arabidopsis root mycobiome.</title>
        <authorList>
            <person name="Mesny F."/>
            <person name="Miyauchi S."/>
            <person name="Thiergart T."/>
            <person name="Pickel B."/>
            <person name="Atanasova L."/>
            <person name="Karlsson M."/>
            <person name="Huettel B."/>
            <person name="Barry K.W."/>
            <person name="Haridas S."/>
            <person name="Chen C."/>
            <person name="Bauer D."/>
            <person name="Andreopoulos W."/>
            <person name="Pangilinan J."/>
            <person name="LaButti K."/>
            <person name="Riley R."/>
            <person name="Lipzen A."/>
            <person name="Clum A."/>
            <person name="Drula E."/>
            <person name="Henrissat B."/>
            <person name="Kohler A."/>
            <person name="Grigoriev I.V."/>
            <person name="Martin F.M."/>
            <person name="Hacquard S."/>
        </authorList>
    </citation>
    <scope>NUCLEOTIDE SEQUENCE [LARGE SCALE GENOMIC DNA]</scope>
    <source>
        <strain evidence="1 2">MPI-SDFR-AT-0080</strain>
    </source>
</reference>
<protein>
    <submittedName>
        <fullName evidence="1">Uncharacterized protein</fullName>
    </submittedName>
</protein>